<feature type="transmembrane region" description="Helical" evidence="11">
    <location>
        <begin position="1616"/>
        <end position="1639"/>
    </location>
</feature>
<keyword evidence="3" id="KW-0479">Metal-binding</keyword>
<keyword evidence="5" id="KW-0067">ATP-binding</keyword>
<dbReference type="InterPro" id="IPR044492">
    <property type="entry name" value="P_typ_ATPase_HD_dom"/>
</dbReference>
<evidence type="ECO:0000256" key="1">
    <source>
        <dbReference type="ARBA" id="ARBA00004141"/>
    </source>
</evidence>
<evidence type="ECO:0000256" key="10">
    <source>
        <dbReference type="SAM" id="MobiDB-lite"/>
    </source>
</evidence>
<dbReference type="InterPro" id="IPR059000">
    <property type="entry name" value="ATPase_P-type_domA"/>
</dbReference>
<keyword evidence="15" id="KW-1185">Reference proteome</keyword>
<evidence type="ECO:0000256" key="5">
    <source>
        <dbReference type="ARBA" id="ARBA00022840"/>
    </source>
</evidence>
<comment type="caution">
    <text evidence="14">The sequence shown here is derived from an EMBL/GenBank/DDBJ whole genome shotgun (WGS) entry which is preliminary data.</text>
</comment>
<dbReference type="GO" id="GO:0046872">
    <property type="term" value="F:metal ion binding"/>
    <property type="evidence" value="ECO:0007669"/>
    <property type="project" value="UniProtKB-KW"/>
</dbReference>
<dbReference type="InterPro" id="IPR006544">
    <property type="entry name" value="P-type_TPase_V"/>
</dbReference>
<evidence type="ECO:0000313" key="15">
    <source>
        <dbReference type="Proteomes" id="UP001516023"/>
    </source>
</evidence>
<comment type="subcellular location">
    <subcellularLocation>
        <location evidence="1">Membrane</location>
        <topology evidence="1">Multi-pass membrane protein</topology>
    </subcellularLocation>
</comment>
<reference evidence="14 15" key="1">
    <citation type="journal article" date="2020" name="G3 (Bethesda)">
        <title>Improved Reference Genome for Cyclotella cryptica CCMP332, a Model for Cell Wall Morphogenesis, Salinity Adaptation, and Lipid Production in Diatoms (Bacillariophyta).</title>
        <authorList>
            <person name="Roberts W.R."/>
            <person name="Downey K.M."/>
            <person name="Ruck E.C."/>
            <person name="Traller J.C."/>
            <person name="Alverson A.J."/>
        </authorList>
    </citation>
    <scope>NUCLEOTIDE SEQUENCE [LARGE SCALE GENOMIC DNA]</scope>
    <source>
        <strain evidence="14 15">CCMP332</strain>
    </source>
</reference>
<sequence>MIHTKIFIGLLLCFVEAHGGIFPRSSSMLSLTCGVRTRMSDHRQNGHRKHAKRSVVHDIRGGASAVAFNTNTTDSSLTITEKLIASNAKDGELDENSHNGRTADSIFNGQQTNDTLQRKTSTSTTVTIPPNNMHIHIEAILLPRQTSILKPLRFASFLLMNMSFNLCMQTAGKPMEDAVRRVLRMPLDDSDTFASKVTPLHVYVAKKLLSSSSSSSSTSVEMLPPAHLPAPLPLLGLFLSILLYVGGTVLAPKWSVRAESFLNYERLDLNREDGDAIVHASDRLWNWFEQQKYDDVDAYYQSATKKLSYPAVLVNDMNNESKGTAAKGTICQLYVSPENDENTEQQVSSNTLRNHYLDHPRRYYFEYTGKRYYFDLIYQADFEPKTPALISGSPNLHELPICKLLSEDYNCGLCTESKLSRARARYGSYSHISIPIPTLTSAFVSRMTSPLVALQLVGRLLSVLEDESIGKSLANLARLTFQHVSDAKRSIETATILANEVRENEDLGEKGSGARIWAVRPKADILTQASKSKRMGKARKGNTTREAVEWVEIQPLDLLPGDVFIISSAAGNISYFASAVTVPVDALLLDGTCVTEEAALTGESVPQAKVPLELSLEDYEEGNQLDMNGHHRCSCLFSGTKLLQCSNDQVATNDDTGLYQSLPPLPKDLRLPEDNLPALFLTLRSGSYSSRGQIIQSLVNSKADLGALSNPASEVDSLRLIGVLSVVAIGACIYLLIDDTSDRHADSIFKRIVQCTRVAVASVPSDLPVALSASARECAAVLREETDAICSDPGALLEASKVDCIVFDKTGTLTADTQSLVSVLHPPREQELGLNMAGIVLAGCHSIIGMNETLVGDPLDKACLEFSGWKYDPKRNVATLGASKVWQIRSFPFDSNRKMSSAIILARDGQGKFRLLVVLKGAPNKLQSLFDNESYRWYSSEVRRLGEIGYRSIALGTLDASDTVVEEQLFPSGLPQHDQPIEIVEHMVQGARSHARKIHRNDVECYPSDILEGKSFVMVGLASFDAPMRASTSRVVNELKKANIQLKMLTGDEVSTSLSVARTAGMIDKQESQNIHVLKLDHSGSLVWECNKDLSEFNRTTANKVYHDIICRNGIFVAQGNAVRAILGNRGKAADFVRQEVLPHATMIVSASPDEKHIFVKWLQHACGKHVLMCGDGVNDIAAMTDADVSVAMMSGFGCEAPREDNVKDVDDMVRLERLKRRRIGSNRISSIRAKPASEEEYMGIGDTPVAVSARIQQRISQGLCRLKNQQTNTSSSSPLSVILSSVTEEFHRFRKLKRGGSAAAKILAEEDRLRQSLQRKAKVDGTPDGPTRSSDEISDIKTGEACLASSFTLLRPSVSGVETIVRSGIAAACSNLSIYRKIALNCILSCYNLATLYKNGLRYGKYMWQCELAGIIYSDRASFTASSTPRPRIVADMRPSSSPFHPAEIFSVACQAVIHIVILTQAVSDGKSLESLHPKGVQHGFRIKWASTGKEGTPSVGAVLASLVDTPASTVASSDSHDATTPQQSFFRRSPFQPNHVSNNVFLVSVFQNAVMALVNHPGRPFSMAFLESQPLCLSVALSFLLCFVCIAETFPLLNRCLQLAPFPTKASKVAILRLLLLDVALNYFVEYICTFLFRHDVWMARNEPSSLLRHRGHMNAADEEDKLLNEERVRNVSILYVLSVFGCSILLPLIIS</sequence>
<dbReference type="Gene3D" id="2.70.150.10">
    <property type="entry name" value="Calcium-transporting ATPase, cytoplasmic transduction domain A"/>
    <property type="match status" value="1"/>
</dbReference>
<dbReference type="InterPro" id="IPR036412">
    <property type="entry name" value="HAD-like_sf"/>
</dbReference>
<evidence type="ECO:0000256" key="3">
    <source>
        <dbReference type="ARBA" id="ARBA00022723"/>
    </source>
</evidence>
<proteinExistence type="predicted"/>
<protein>
    <recommendedName>
        <fullName evidence="13">P-type ATPase A domain-containing protein</fullName>
    </recommendedName>
</protein>
<dbReference type="InterPro" id="IPR023299">
    <property type="entry name" value="ATPase_P-typ_cyto_dom_N"/>
</dbReference>
<dbReference type="InterPro" id="IPR018303">
    <property type="entry name" value="ATPase_P-typ_P_site"/>
</dbReference>
<keyword evidence="12" id="KW-0732">Signal</keyword>
<dbReference type="SFLD" id="SFLDF00027">
    <property type="entry name" value="p-type_atpase"/>
    <property type="match status" value="1"/>
</dbReference>
<keyword evidence="7" id="KW-1278">Translocase</keyword>
<feature type="region of interest" description="Disordered" evidence="10">
    <location>
        <begin position="1318"/>
        <end position="1339"/>
    </location>
</feature>
<feature type="chain" id="PRO_5044841651" description="P-type ATPase A domain-containing protein" evidence="12">
    <location>
        <begin position="20"/>
        <end position="1698"/>
    </location>
</feature>
<dbReference type="SFLD" id="SFLDG00002">
    <property type="entry name" value="C1.7:_P-type_atpase_like"/>
    <property type="match status" value="1"/>
</dbReference>
<evidence type="ECO:0000256" key="2">
    <source>
        <dbReference type="ARBA" id="ARBA00022692"/>
    </source>
</evidence>
<dbReference type="Pfam" id="PF00122">
    <property type="entry name" value="E1-E2_ATPase"/>
    <property type="match status" value="1"/>
</dbReference>
<dbReference type="Gene3D" id="3.40.50.1000">
    <property type="entry name" value="HAD superfamily/HAD-like"/>
    <property type="match status" value="1"/>
</dbReference>
<evidence type="ECO:0000313" key="14">
    <source>
        <dbReference type="EMBL" id="KAL3787316.1"/>
    </source>
</evidence>
<dbReference type="SUPFAM" id="SSF81653">
    <property type="entry name" value="Calcium ATPase, transduction domain A"/>
    <property type="match status" value="1"/>
</dbReference>
<evidence type="ECO:0000256" key="4">
    <source>
        <dbReference type="ARBA" id="ARBA00022741"/>
    </source>
</evidence>
<dbReference type="GO" id="GO:0016020">
    <property type="term" value="C:membrane"/>
    <property type="evidence" value="ECO:0007669"/>
    <property type="project" value="UniProtKB-SubCell"/>
</dbReference>
<evidence type="ECO:0000256" key="6">
    <source>
        <dbReference type="ARBA" id="ARBA00022842"/>
    </source>
</evidence>
<keyword evidence="6" id="KW-0460">Magnesium</keyword>
<dbReference type="InterPro" id="IPR023214">
    <property type="entry name" value="HAD_sf"/>
</dbReference>
<dbReference type="SUPFAM" id="SSF81660">
    <property type="entry name" value="Metal cation-transporting ATPase, ATP-binding domain N"/>
    <property type="match status" value="1"/>
</dbReference>
<evidence type="ECO:0000256" key="7">
    <source>
        <dbReference type="ARBA" id="ARBA00022967"/>
    </source>
</evidence>
<dbReference type="InterPro" id="IPR008250">
    <property type="entry name" value="ATPase_P-typ_transduc_dom_A_sf"/>
</dbReference>
<dbReference type="PRINTS" id="PR00119">
    <property type="entry name" value="CATATPASE"/>
</dbReference>
<dbReference type="PANTHER" id="PTHR45630">
    <property type="entry name" value="CATION-TRANSPORTING ATPASE-RELATED"/>
    <property type="match status" value="1"/>
</dbReference>
<dbReference type="PANTHER" id="PTHR45630:SF6">
    <property type="entry name" value="CATION-TRANSPORTING P-TYPE ATPASE N-TERMINAL DOMAIN-CONTAINING PROTEIN"/>
    <property type="match status" value="1"/>
</dbReference>
<dbReference type="SUPFAM" id="SSF56784">
    <property type="entry name" value="HAD-like"/>
    <property type="match status" value="1"/>
</dbReference>
<dbReference type="EMBL" id="JABMIG020000177">
    <property type="protein sequence ID" value="KAL3787316.1"/>
    <property type="molecule type" value="Genomic_DNA"/>
</dbReference>
<keyword evidence="8 11" id="KW-1133">Transmembrane helix</keyword>
<keyword evidence="9 11" id="KW-0472">Membrane</keyword>
<dbReference type="GO" id="GO:0005524">
    <property type="term" value="F:ATP binding"/>
    <property type="evidence" value="ECO:0007669"/>
    <property type="project" value="UniProtKB-KW"/>
</dbReference>
<evidence type="ECO:0000256" key="12">
    <source>
        <dbReference type="SAM" id="SignalP"/>
    </source>
</evidence>
<evidence type="ECO:0000256" key="8">
    <source>
        <dbReference type="ARBA" id="ARBA00022989"/>
    </source>
</evidence>
<feature type="signal peptide" evidence="12">
    <location>
        <begin position="1"/>
        <end position="19"/>
    </location>
</feature>
<feature type="transmembrane region" description="Helical" evidence="11">
    <location>
        <begin position="1678"/>
        <end position="1697"/>
    </location>
</feature>
<gene>
    <name evidence="14" type="ORF">HJC23_009562</name>
</gene>
<accession>A0ABD3PHU6</accession>
<evidence type="ECO:0000256" key="11">
    <source>
        <dbReference type="SAM" id="Phobius"/>
    </source>
</evidence>
<name>A0ABD3PHU6_9STRA</name>
<feature type="domain" description="P-type ATPase A" evidence="13">
    <location>
        <begin position="571"/>
        <end position="644"/>
    </location>
</feature>
<keyword evidence="2 11" id="KW-0812">Transmembrane</keyword>
<dbReference type="SFLD" id="SFLDS00003">
    <property type="entry name" value="Haloacid_Dehalogenase"/>
    <property type="match status" value="1"/>
</dbReference>
<evidence type="ECO:0000256" key="9">
    <source>
        <dbReference type="ARBA" id="ARBA00023136"/>
    </source>
</evidence>
<evidence type="ECO:0000259" key="13">
    <source>
        <dbReference type="Pfam" id="PF00122"/>
    </source>
</evidence>
<keyword evidence="4" id="KW-0547">Nucleotide-binding</keyword>
<organism evidence="14 15">
    <name type="scientific">Cyclotella cryptica</name>
    <dbReference type="NCBI Taxonomy" id="29204"/>
    <lineage>
        <taxon>Eukaryota</taxon>
        <taxon>Sar</taxon>
        <taxon>Stramenopiles</taxon>
        <taxon>Ochrophyta</taxon>
        <taxon>Bacillariophyta</taxon>
        <taxon>Coscinodiscophyceae</taxon>
        <taxon>Thalassiosirophycidae</taxon>
        <taxon>Stephanodiscales</taxon>
        <taxon>Stephanodiscaceae</taxon>
        <taxon>Cyclotella</taxon>
    </lineage>
</organism>
<dbReference type="Proteomes" id="UP001516023">
    <property type="component" value="Unassembled WGS sequence"/>
</dbReference>
<dbReference type="PROSITE" id="PS00154">
    <property type="entry name" value="ATPASE_E1_E2"/>
    <property type="match status" value="1"/>
</dbReference>
<dbReference type="Gene3D" id="3.40.1110.10">
    <property type="entry name" value="Calcium-transporting ATPase, cytoplasmic domain N"/>
    <property type="match status" value="1"/>
</dbReference>